<keyword evidence="11" id="KW-0472">Membrane</keyword>
<evidence type="ECO:0000256" key="10">
    <source>
        <dbReference type="SAM" id="MobiDB-lite"/>
    </source>
</evidence>
<evidence type="ECO:0000256" key="1">
    <source>
        <dbReference type="ARBA" id="ARBA00004155"/>
    </source>
</evidence>
<keyword evidence="6" id="KW-0862">Zinc</keyword>
<evidence type="ECO:0000259" key="13">
    <source>
        <dbReference type="PROSITE" id="PS51292"/>
    </source>
</evidence>
<proteinExistence type="predicted"/>
<feature type="domain" description="RING-type" evidence="12">
    <location>
        <begin position="43"/>
        <end position="90"/>
    </location>
</feature>
<keyword evidence="11" id="KW-1133">Transmembrane helix</keyword>
<name>A0ABM1ZFR9_AEDAL</name>
<dbReference type="InterPro" id="IPR001841">
    <property type="entry name" value="Znf_RING"/>
</dbReference>
<feature type="region of interest" description="Disordered" evidence="10">
    <location>
        <begin position="645"/>
        <end position="713"/>
    </location>
</feature>
<organism evidence="14 15">
    <name type="scientific">Aedes albopictus</name>
    <name type="common">Asian tiger mosquito</name>
    <name type="synonym">Stegomyia albopicta</name>
    <dbReference type="NCBI Taxonomy" id="7160"/>
    <lineage>
        <taxon>Eukaryota</taxon>
        <taxon>Metazoa</taxon>
        <taxon>Ecdysozoa</taxon>
        <taxon>Arthropoda</taxon>
        <taxon>Hexapoda</taxon>
        <taxon>Insecta</taxon>
        <taxon>Pterygota</taxon>
        <taxon>Neoptera</taxon>
        <taxon>Endopterygota</taxon>
        <taxon>Diptera</taxon>
        <taxon>Nematocera</taxon>
        <taxon>Culicoidea</taxon>
        <taxon>Culicidae</taxon>
        <taxon>Culicinae</taxon>
        <taxon>Aedini</taxon>
        <taxon>Aedes</taxon>
        <taxon>Stegomyia</taxon>
    </lineage>
</organism>
<dbReference type="PANTHER" id="PTHR45981">
    <property type="entry name" value="LD02310P"/>
    <property type="match status" value="1"/>
</dbReference>
<keyword evidence="15" id="KW-1185">Reference proteome</keyword>
<dbReference type="PROSITE" id="PS51292">
    <property type="entry name" value="ZF_RING_CH"/>
    <property type="match status" value="1"/>
</dbReference>
<evidence type="ECO:0000256" key="3">
    <source>
        <dbReference type="ARBA" id="ARBA00004520"/>
    </source>
</evidence>
<evidence type="ECO:0000256" key="6">
    <source>
        <dbReference type="ARBA" id="ARBA00022833"/>
    </source>
</evidence>
<keyword evidence="8" id="KW-0968">Cytoplasmic vesicle</keyword>
<dbReference type="EnsemblMetazoa" id="AALFPA23_018033.R26466">
    <property type="protein sequence ID" value="AALFPA23_018033.P26466"/>
    <property type="gene ID" value="AALFPA23_018033"/>
</dbReference>
<feature type="domain" description="RING-CH-type" evidence="13">
    <location>
        <begin position="35"/>
        <end position="96"/>
    </location>
</feature>
<reference evidence="14" key="2">
    <citation type="submission" date="2025-05" db="UniProtKB">
        <authorList>
            <consortium name="EnsemblMetazoa"/>
        </authorList>
    </citation>
    <scope>IDENTIFICATION</scope>
    <source>
        <strain evidence="14">Foshan</strain>
    </source>
</reference>
<feature type="region of interest" description="Disordered" evidence="10">
    <location>
        <begin position="223"/>
        <end position="255"/>
    </location>
</feature>
<dbReference type="EnsemblMetazoa" id="AALFPA23_018033.R26464">
    <property type="protein sequence ID" value="AALFPA23_018033.P26464"/>
    <property type="gene ID" value="AALFPA23_018033"/>
</dbReference>
<feature type="region of interest" description="Disordered" evidence="10">
    <location>
        <begin position="602"/>
        <end position="630"/>
    </location>
</feature>
<reference evidence="15" key="1">
    <citation type="journal article" date="2015" name="Proc. Natl. Acad. Sci. U.S.A.">
        <title>Genome sequence of the Asian Tiger mosquito, Aedes albopictus, reveals insights into its biology, genetics, and evolution.</title>
        <authorList>
            <person name="Chen X.G."/>
            <person name="Jiang X."/>
            <person name="Gu J."/>
            <person name="Xu M."/>
            <person name="Wu Y."/>
            <person name="Deng Y."/>
            <person name="Zhang C."/>
            <person name="Bonizzoni M."/>
            <person name="Dermauw W."/>
            <person name="Vontas J."/>
            <person name="Armbruster P."/>
            <person name="Huang X."/>
            <person name="Yang Y."/>
            <person name="Zhang H."/>
            <person name="He W."/>
            <person name="Peng H."/>
            <person name="Liu Y."/>
            <person name="Wu K."/>
            <person name="Chen J."/>
            <person name="Lirakis M."/>
            <person name="Topalis P."/>
            <person name="Van Leeuwen T."/>
            <person name="Hall A.B."/>
            <person name="Jiang X."/>
            <person name="Thorpe C."/>
            <person name="Mueller R.L."/>
            <person name="Sun C."/>
            <person name="Waterhouse R.M."/>
            <person name="Yan G."/>
            <person name="Tu Z.J."/>
            <person name="Fang X."/>
            <person name="James A.A."/>
        </authorList>
    </citation>
    <scope>NUCLEOTIDE SEQUENCE [LARGE SCALE GENOMIC DNA]</scope>
    <source>
        <strain evidence="15">Foshan</strain>
    </source>
</reference>
<accession>A0ABM1ZFR9</accession>
<evidence type="ECO:0000313" key="15">
    <source>
        <dbReference type="Proteomes" id="UP000069940"/>
    </source>
</evidence>
<dbReference type="EnsemblMetazoa" id="AALFPA23_018033.R26465">
    <property type="protein sequence ID" value="AALFPA23_018033.P26465"/>
    <property type="gene ID" value="AALFPA23_018033"/>
</dbReference>
<dbReference type="EnsemblMetazoa" id="AALFPA23_018033.R26461">
    <property type="protein sequence ID" value="AALFPA23_018033.P26461"/>
    <property type="gene ID" value="AALFPA23_018033"/>
</dbReference>
<dbReference type="Proteomes" id="UP000069940">
    <property type="component" value="Unassembled WGS sequence"/>
</dbReference>
<keyword evidence="7" id="KW-0391">Immunity</keyword>
<evidence type="ECO:0000256" key="2">
    <source>
        <dbReference type="ARBA" id="ARBA00004439"/>
    </source>
</evidence>
<protein>
    <recommendedName>
        <fullName evidence="16">RING-CH-type domain-containing protein</fullName>
    </recommendedName>
</protein>
<feature type="transmembrane region" description="Helical" evidence="11">
    <location>
        <begin position="156"/>
        <end position="176"/>
    </location>
</feature>
<evidence type="ECO:0000313" key="14">
    <source>
        <dbReference type="EnsemblMetazoa" id="AALFPA23_018033.P26462"/>
    </source>
</evidence>
<dbReference type="RefSeq" id="XP_029735975.2">
    <property type="nucleotide sequence ID" value="XM_029880115.2"/>
</dbReference>
<dbReference type="EnsemblMetazoa" id="AALFPA23_018033.R26462">
    <property type="protein sequence ID" value="AALFPA23_018033.P26462"/>
    <property type="gene ID" value="AALFPA23_018033"/>
</dbReference>
<evidence type="ECO:0000256" key="4">
    <source>
        <dbReference type="ARBA" id="ARBA00022723"/>
    </source>
</evidence>
<feature type="compositionally biased region" description="Low complexity" evidence="10">
    <location>
        <begin position="647"/>
        <end position="667"/>
    </location>
</feature>
<dbReference type="GeneID" id="109422494"/>
<dbReference type="EnsemblMetazoa" id="AALFPA23_018033.R26463">
    <property type="protein sequence ID" value="AALFPA23_018033.P26463"/>
    <property type="gene ID" value="AALFPA23_018033"/>
</dbReference>
<dbReference type="EnsemblMetazoa" id="AALFPA23_018033.R26468">
    <property type="protein sequence ID" value="AALFPA23_018033.P26468"/>
    <property type="gene ID" value="AALFPA23_018033"/>
</dbReference>
<sequence length="713" mass="78210">MSISNGKTSSDIENAEWNSTGMLTHTRYGSSSSQASQSSGDICRICHCESDTHNPLLTPCYCSGSLKFVHQTCLQQWLTASETNACELCKFPFIMHTKIKPFNEWRSLEMSGVERRRLFCAVLFHCAAALCVIWSLCVLIERAAEEVRRGLIGWPFWTKLVVVTVGLTGGVVFMYIQCKQYLNLCNRWRARNRILLIQNAPEKIHPPQSPGVQRFPRVRTAATSGGGIGHNGSGGPGSSASYNSGNNNGGPQYRGYHQQQLIGSIGGGGHACELQINQQGQIIAANIENSSISYDRDWTLDDISQMSFKPCPQGSGSLTPMPFHDSAHNVCEGSGSGSGVVVATHRYSAISGSSNTVHEEDQLQNSSIHEVSNGSCGGGSIKTADLNLFKVPTSELSSVSSSSGMPSGVTSGRYPNSAIFLENRDILNDPPCQDQITGNQVKLFSRRSTVLGSGGSSFTQEDPRIDTRRYSDTKLLQQQKLTYVSECPVENSPTKDQLLLNPKSIIYDMTSFLGPVVAQDPEDSPHPAHRAHHHHHHHRHVLTTADSPSHRMQTTDIQFDNNCDEESAPPRASSYDPLEFNIQEMLELDIANIQRLHEKKSSLGNLSQHSQSSSSYCPDDPSSPCLGPSPTAKVRRPMICPSASNSQLQQFQQHHAAAAAIQQHQRQMPQPLLQSQSAVEQHHHSNRLKLFKSLPNLSASSENLLPPPPKRFD</sequence>
<evidence type="ECO:0000256" key="8">
    <source>
        <dbReference type="ARBA" id="ARBA00023329"/>
    </source>
</evidence>
<dbReference type="RefSeq" id="XP_029735974.2">
    <property type="nucleotide sequence ID" value="XM_029880114.2"/>
</dbReference>
<feature type="compositionally biased region" description="Low complexity" evidence="10">
    <location>
        <begin position="602"/>
        <end position="623"/>
    </location>
</feature>
<evidence type="ECO:0008006" key="16">
    <source>
        <dbReference type="Google" id="ProtNLM"/>
    </source>
</evidence>
<dbReference type="RefSeq" id="XP_062708233.1">
    <property type="nucleotide sequence ID" value="XM_062852249.1"/>
</dbReference>
<dbReference type="RefSeq" id="XP_029735968.2">
    <property type="nucleotide sequence ID" value="XM_029880108.2"/>
</dbReference>
<dbReference type="SMART" id="SM00744">
    <property type="entry name" value="RINGv"/>
    <property type="match status" value="1"/>
</dbReference>
<evidence type="ECO:0000256" key="11">
    <source>
        <dbReference type="SAM" id="Phobius"/>
    </source>
</evidence>
<feature type="compositionally biased region" description="Basic residues" evidence="10">
    <location>
        <begin position="527"/>
        <end position="541"/>
    </location>
</feature>
<feature type="compositionally biased region" description="Low complexity" evidence="10">
    <location>
        <begin position="238"/>
        <end position="250"/>
    </location>
</feature>
<evidence type="ECO:0000256" key="9">
    <source>
        <dbReference type="PROSITE-ProRule" id="PRU00175"/>
    </source>
</evidence>
<dbReference type="InterPro" id="IPR013083">
    <property type="entry name" value="Znf_RING/FYVE/PHD"/>
</dbReference>
<dbReference type="RefSeq" id="XP_062708232.1">
    <property type="nucleotide sequence ID" value="XM_062852248.1"/>
</dbReference>
<dbReference type="SUPFAM" id="SSF57850">
    <property type="entry name" value="RING/U-box"/>
    <property type="match status" value="1"/>
</dbReference>
<dbReference type="RefSeq" id="XP_029735970.2">
    <property type="nucleotide sequence ID" value="XM_029880110.2"/>
</dbReference>
<comment type="subcellular location">
    <subcellularLocation>
        <location evidence="2">Cytoplasmic vesicle membrane</location>
        <topology evidence="2">Multi-pass membrane protein</topology>
    </subcellularLocation>
    <subcellularLocation>
        <location evidence="3">Early endosome membrane</location>
        <topology evidence="3">Multi-pass membrane protein</topology>
    </subcellularLocation>
    <subcellularLocation>
        <location evidence="1">Lysosome membrane</location>
        <topology evidence="1">Multi-pass membrane protein</topology>
    </subcellularLocation>
</comment>
<feature type="compositionally biased region" description="Gly residues" evidence="10">
    <location>
        <begin position="224"/>
        <end position="237"/>
    </location>
</feature>
<dbReference type="PROSITE" id="PS50089">
    <property type="entry name" value="ZF_RING_2"/>
    <property type="match status" value="1"/>
</dbReference>
<dbReference type="InterPro" id="IPR011016">
    <property type="entry name" value="Znf_RING-CH"/>
</dbReference>
<dbReference type="RefSeq" id="XP_029735979.2">
    <property type="nucleotide sequence ID" value="XM_029880119.2"/>
</dbReference>
<keyword evidence="4" id="KW-0479">Metal-binding</keyword>
<keyword evidence="5 9" id="KW-0863">Zinc-finger</keyword>
<dbReference type="EnsemblMetazoa" id="AALFPA23_018033.R26469">
    <property type="protein sequence ID" value="AALFPA23_018033.P26469"/>
    <property type="gene ID" value="AALFPA23_018033"/>
</dbReference>
<dbReference type="Pfam" id="PF12906">
    <property type="entry name" value="RINGv"/>
    <property type="match status" value="1"/>
</dbReference>
<feature type="region of interest" description="Disordered" evidence="10">
    <location>
        <begin position="518"/>
        <end position="551"/>
    </location>
</feature>
<evidence type="ECO:0000256" key="7">
    <source>
        <dbReference type="ARBA" id="ARBA00022859"/>
    </source>
</evidence>
<evidence type="ECO:0000259" key="12">
    <source>
        <dbReference type="PROSITE" id="PS50089"/>
    </source>
</evidence>
<dbReference type="EnsemblMetazoa" id="AALFPA23_018033.R26467">
    <property type="protein sequence ID" value="AALFPA23_018033.P26467"/>
    <property type="gene ID" value="AALFPA23_018033"/>
</dbReference>
<feature type="transmembrane region" description="Helical" evidence="11">
    <location>
        <begin position="118"/>
        <end position="136"/>
    </location>
</feature>
<evidence type="ECO:0000256" key="5">
    <source>
        <dbReference type="ARBA" id="ARBA00022771"/>
    </source>
</evidence>
<dbReference type="RefSeq" id="XP_029735969.2">
    <property type="nucleotide sequence ID" value="XM_029880109.2"/>
</dbReference>
<dbReference type="Gene3D" id="3.30.40.10">
    <property type="entry name" value="Zinc/RING finger domain, C3HC4 (zinc finger)"/>
    <property type="match status" value="1"/>
</dbReference>
<keyword evidence="11" id="KW-0812">Transmembrane</keyword>
<dbReference type="RefSeq" id="XP_029735976.2">
    <property type="nucleotide sequence ID" value="XM_029880116.2"/>
</dbReference>